<comment type="subcellular location">
    <subcellularLocation>
        <location evidence="1">Nucleus</location>
    </subcellularLocation>
</comment>
<feature type="domain" description="Myb-like" evidence="6">
    <location>
        <begin position="32"/>
        <end position="86"/>
    </location>
</feature>
<dbReference type="PROSITE" id="PS51293">
    <property type="entry name" value="SANT"/>
    <property type="match status" value="1"/>
</dbReference>
<dbReference type="NCBIfam" id="TIGR01557">
    <property type="entry name" value="myb_SHAQKYF"/>
    <property type="match status" value="1"/>
</dbReference>
<comment type="caution">
    <text evidence="9">The sequence shown here is derived from an EMBL/GenBank/DDBJ whole genome shotgun (WGS) entry which is preliminary data.</text>
</comment>
<dbReference type="Pfam" id="PF00249">
    <property type="entry name" value="Myb_DNA-binding"/>
    <property type="match status" value="2"/>
</dbReference>
<dbReference type="SUPFAM" id="SSF46689">
    <property type="entry name" value="Homeodomain-like"/>
    <property type="match status" value="2"/>
</dbReference>
<feature type="region of interest" description="Disordered" evidence="5">
    <location>
        <begin position="222"/>
        <end position="263"/>
    </location>
</feature>
<evidence type="ECO:0000256" key="4">
    <source>
        <dbReference type="ARBA" id="ARBA00023242"/>
    </source>
</evidence>
<dbReference type="Proteomes" id="UP001341840">
    <property type="component" value="Unassembled WGS sequence"/>
</dbReference>
<evidence type="ECO:0000259" key="7">
    <source>
        <dbReference type="PROSITE" id="PS51293"/>
    </source>
</evidence>
<gene>
    <name evidence="9" type="ORF">PIB30_018663</name>
</gene>
<dbReference type="EMBL" id="JASCZI010151091">
    <property type="protein sequence ID" value="MED6169136.1"/>
    <property type="molecule type" value="Genomic_DNA"/>
</dbReference>
<feature type="domain" description="Myb-like" evidence="6">
    <location>
        <begin position="148"/>
        <end position="200"/>
    </location>
</feature>
<dbReference type="CDD" id="cd00167">
    <property type="entry name" value="SANT"/>
    <property type="match status" value="2"/>
</dbReference>
<evidence type="ECO:0000313" key="9">
    <source>
        <dbReference type="EMBL" id="MED6169136.1"/>
    </source>
</evidence>
<keyword evidence="4" id="KW-0539">Nucleus</keyword>
<feature type="region of interest" description="Disordered" evidence="5">
    <location>
        <begin position="272"/>
        <end position="291"/>
    </location>
</feature>
<evidence type="ECO:0000313" key="10">
    <source>
        <dbReference type="Proteomes" id="UP001341840"/>
    </source>
</evidence>
<sequence>MKWEVEVLSPSSPYLHHNNNTTHWFLGDNNINNNKSSTKWTHEENKLFENALALHDKETPDRWHRVAEMIPGKTVVDVMKQYHELLADVNDIENGLVPIPGYSTSTTTTTTTSPFTLDWVNNSCYDGFKGIGATAAAAKRSSSRTPEQERKKGVPWTEEEHKLFLLGLKKYGKGDWRNISRNFVITRTPTQVASHAQKYFIRQLSGGKDKRRASIHDITTVNLTDNNNNNRTLANTSSEDSSSKRSTSPQQQQHNNNSNSMLFSNNSNAIGKFQWNNDDTKSNSRGGGSTMTFNNDDEALFVSHHHHYGVNNSSYGFKMQGGQNMHHKSGLVNESSYLGLQTQNIAFQM</sequence>
<feature type="domain" description="SANT" evidence="7">
    <location>
        <begin position="156"/>
        <end position="204"/>
    </location>
</feature>
<accession>A0ABU6VAC1</accession>
<evidence type="ECO:0000256" key="3">
    <source>
        <dbReference type="ARBA" id="ARBA00023163"/>
    </source>
</evidence>
<organism evidence="9 10">
    <name type="scientific">Stylosanthes scabra</name>
    <dbReference type="NCBI Taxonomy" id="79078"/>
    <lineage>
        <taxon>Eukaryota</taxon>
        <taxon>Viridiplantae</taxon>
        <taxon>Streptophyta</taxon>
        <taxon>Embryophyta</taxon>
        <taxon>Tracheophyta</taxon>
        <taxon>Spermatophyta</taxon>
        <taxon>Magnoliopsida</taxon>
        <taxon>eudicotyledons</taxon>
        <taxon>Gunneridae</taxon>
        <taxon>Pentapetalae</taxon>
        <taxon>rosids</taxon>
        <taxon>fabids</taxon>
        <taxon>Fabales</taxon>
        <taxon>Fabaceae</taxon>
        <taxon>Papilionoideae</taxon>
        <taxon>50 kb inversion clade</taxon>
        <taxon>dalbergioids sensu lato</taxon>
        <taxon>Dalbergieae</taxon>
        <taxon>Pterocarpus clade</taxon>
        <taxon>Stylosanthes</taxon>
    </lineage>
</organism>
<keyword evidence="2" id="KW-0805">Transcription regulation</keyword>
<reference evidence="9 10" key="1">
    <citation type="journal article" date="2023" name="Plants (Basel)">
        <title>Bridging the Gap: Combining Genomics and Transcriptomics Approaches to Understand Stylosanthes scabra, an Orphan Legume from the Brazilian Caatinga.</title>
        <authorList>
            <person name="Ferreira-Neto J.R.C."/>
            <person name="da Silva M.D."/>
            <person name="Binneck E."/>
            <person name="de Melo N.F."/>
            <person name="da Silva R.H."/>
            <person name="de Melo A.L.T.M."/>
            <person name="Pandolfi V."/>
            <person name="Bustamante F.O."/>
            <person name="Brasileiro-Vidal A.C."/>
            <person name="Benko-Iseppon A.M."/>
        </authorList>
    </citation>
    <scope>NUCLEOTIDE SEQUENCE [LARGE SCALE GENOMIC DNA]</scope>
    <source>
        <tissue evidence="9">Leaves</tissue>
    </source>
</reference>
<evidence type="ECO:0000256" key="1">
    <source>
        <dbReference type="ARBA" id="ARBA00004123"/>
    </source>
</evidence>
<dbReference type="InterPro" id="IPR009057">
    <property type="entry name" value="Homeodomain-like_sf"/>
</dbReference>
<evidence type="ECO:0000259" key="8">
    <source>
        <dbReference type="PROSITE" id="PS51294"/>
    </source>
</evidence>
<proteinExistence type="predicted"/>
<dbReference type="PANTHER" id="PTHR44042:SF41">
    <property type="entry name" value="DUPLICATED HOMEODOMAIN-LIKE SUPERFAMILY PROTEIN-RELATED"/>
    <property type="match status" value="1"/>
</dbReference>
<dbReference type="PROSITE" id="PS50090">
    <property type="entry name" value="MYB_LIKE"/>
    <property type="match status" value="2"/>
</dbReference>
<protein>
    <submittedName>
        <fullName evidence="9">Uncharacterized protein</fullName>
    </submittedName>
</protein>
<evidence type="ECO:0000256" key="5">
    <source>
        <dbReference type="SAM" id="MobiDB-lite"/>
    </source>
</evidence>
<evidence type="ECO:0000256" key="2">
    <source>
        <dbReference type="ARBA" id="ARBA00023015"/>
    </source>
</evidence>
<evidence type="ECO:0000259" key="6">
    <source>
        <dbReference type="PROSITE" id="PS50090"/>
    </source>
</evidence>
<feature type="domain" description="HTH myb-type" evidence="8">
    <location>
        <begin position="148"/>
        <end position="204"/>
    </location>
</feature>
<dbReference type="SMART" id="SM00717">
    <property type="entry name" value="SANT"/>
    <property type="match status" value="2"/>
</dbReference>
<name>A0ABU6VAC1_9FABA</name>
<dbReference type="InterPro" id="IPR001005">
    <property type="entry name" value="SANT/Myb"/>
</dbReference>
<dbReference type="PANTHER" id="PTHR44042">
    <property type="entry name" value="DUPLICATED HOMEODOMAIN-LIKE SUPERFAMILY PROTEIN-RELATED"/>
    <property type="match status" value="1"/>
</dbReference>
<dbReference type="InterPro" id="IPR017930">
    <property type="entry name" value="Myb_dom"/>
</dbReference>
<dbReference type="Gene3D" id="1.10.10.60">
    <property type="entry name" value="Homeodomain-like"/>
    <property type="match status" value="2"/>
</dbReference>
<keyword evidence="3" id="KW-0804">Transcription</keyword>
<keyword evidence="10" id="KW-1185">Reference proteome</keyword>
<dbReference type="InterPro" id="IPR006447">
    <property type="entry name" value="Myb_dom_plants"/>
</dbReference>
<dbReference type="PROSITE" id="PS51294">
    <property type="entry name" value="HTH_MYB"/>
    <property type="match status" value="1"/>
</dbReference>
<dbReference type="InterPro" id="IPR017884">
    <property type="entry name" value="SANT_dom"/>
</dbReference>